<dbReference type="Proteomes" id="UP000717328">
    <property type="component" value="Unassembled WGS sequence"/>
</dbReference>
<keyword evidence="3" id="KW-1185">Reference proteome</keyword>
<evidence type="ECO:0000313" key="3">
    <source>
        <dbReference type="Proteomes" id="UP000717328"/>
    </source>
</evidence>
<gene>
    <name evidence="2" type="ORF">H0H81_005939</name>
</gene>
<feature type="compositionally biased region" description="Acidic residues" evidence="1">
    <location>
        <begin position="114"/>
        <end position="123"/>
    </location>
</feature>
<organism evidence="2 3">
    <name type="scientific">Sphagnurus paluster</name>
    <dbReference type="NCBI Taxonomy" id="117069"/>
    <lineage>
        <taxon>Eukaryota</taxon>
        <taxon>Fungi</taxon>
        <taxon>Dikarya</taxon>
        <taxon>Basidiomycota</taxon>
        <taxon>Agaricomycotina</taxon>
        <taxon>Agaricomycetes</taxon>
        <taxon>Agaricomycetidae</taxon>
        <taxon>Agaricales</taxon>
        <taxon>Tricholomatineae</taxon>
        <taxon>Lyophyllaceae</taxon>
        <taxon>Sphagnurus</taxon>
    </lineage>
</organism>
<reference evidence="2" key="1">
    <citation type="submission" date="2021-02" db="EMBL/GenBank/DDBJ databases">
        <authorList>
            <person name="Nieuwenhuis M."/>
            <person name="Van De Peppel L.J.J."/>
        </authorList>
    </citation>
    <scope>NUCLEOTIDE SEQUENCE</scope>
    <source>
        <strain evidence="2">D49</strain>
    </source>
</reference>
<feature type="non-terminal residue" evidence="2">
    <location>
        <position position="219"/>
    </location>
</feature>
<accession>A0A9P7GLH5</accession>
<sequence>RSRTKSDRAKEMDSDASEVKLMKSSGTISKGHQRKKSIQRIKKPKIQPVESPIEISSESEPNVHEDNDDGDDSEGNDDNNNHNEDDNDNNELPPVSSILGQVAKRRRVKYIQSTDEEEDDDIPIDNLDIVIPHEDSPSNEIEVEEDENNDSVMVPSLQDPTMKPSYKNLPHIPRFAEVSPFGYDQNISTVQTTDDKEHFNSARMSISQLEDIMSHKDLP</sequence>
<name>A0A9P7GLH5_9AGAR</name>
<comment type="caution">
    <text evidence="2">The sequence shown here is derived from an EMBL/GenBank/DDBJ whole genome shotgun (WGS) entry which is preliminary data.</text>
</comment>
<feature type="compositionally biased region" description="Basic residues" evidence="1">
    <location>
        <begin position="31"/>
        <end position="45"/>
    </location>
</feature>
<feature type="compositionally biased region" description="Acidic residues" evidence="1">
    <location>
        <begin position="66"/>
        <end position="77"/>
    </location>
</feature>
<evidence type="ECO:0000256" key="1">
    <source>
        <dbReference type="SAM" id="MobiDB-lite"/>
    </source>
</evidence>
<dbReference type="AlphaFoldDB" id="A0A9P7GLH5"/>
<feature type="region of interest" description="Disordered" evidence="1">
    <location>
        <begin position="1"/>
        <end position="163"/>
    </location>
</feature>
<protein>
    <submittedName>
        <fullName evidence="2">Uncharacterized protein</fullName>
    </submittedName>
</protein>
<feature type="compositionally biased region" description="Low complexity" evidence="1">
    <location>
        <begin position="50"/>
        <end position="60"/>
    </location>
</feature>
<reference evidence="2" key="2">
    <citation type="submission" date="2021-10" db="EMBL/GenBank/DDBJ databases">
        <title>Phylogenomics reveals ancestral predisposition of the termite-cultivated fungus Termitomyces towards a domesticated lifestyle.</title>
        <authorList>
            <person name="Auxier B."/>
            <person name="Grum-Grzhimaylo A."/>
            <person name="Cardenas M.E."/>
            <person name="Lodge J.D."/>
            <person name="Laessoe T."/>
            <person name="Pedersen O."/>
            <person name="Smith M.E."/>
            <person name="Kuyper T.W."/>
            <person name="Franco-Molano E.A."/>
            <person name="Baroni T.J."/>
            <person name="Aanen D.K."/>
        </authorList>
    </citation>
    <scope>NUCLEOTIDE SEQUENCE</scope>
    <source>
        <strain evidence="2">D49</strain>
    </source>
</reference>
<proteinExistence type="predicted"/>
<evidence type="ECO:0000313" key="2">
    <source>
        <dbReference type="EMBL" id="KAG5649147.1"/>
    </source>
</evidence>
<feature type="compositionally biased region" description="Basic and acidic residues" evidence="1">
    <location>
        <begin position="1"/>
        <end position="21"/>
    </location>
</feature>
<dbReference type="EMBL" id="JABCKI010001501">
    <property type="protein sequence ID" value="KAG5649147.1"/>
    <property type="molecule type" value="Genomic_DNA"/>
</dbReference>